<dbReference type="AlphaFoldDB" id="A0A645DJM6"/>
<dbReference type="InterPro" id="IPR010282">
    <property type="entry name" value="Uncharacterised_HutD/Ves"/>
</dbReference>
<name>A0A645DJM6_9ZZZZ</name>
<proteinExistence type="predicted"/>
<dbReference type="InterPro" id="IPR014710">
    <property type="entry name" value="RmlC-like_jellyroll"/>
</dbReference>
<dbReference type="PANTHER" id="PTHR37943:SF1">
    <property type="entry name" value="PROTEIN VES"/>
    <property type="match status" value="1"/>
</dbReference>
<reference evidence="1" key="1">
    <citation type="submission" date="2019-08" db="EMBL/GenBank/DDBJ databases">
        <authorList>
            <person name="Kucharzyk K."/>
            <person name="Murdoch R.W."/>
            <person name="Higgins S."/>
            <person name="Loffler F."/>
        </authorList>
    </citation>
    <scope>NUCLEOTIDE SEQUENCE</scope>
</reference>
<dbReference type="PANTHER" id="PTHR37943">
    <property type="entry name" value="PROTEIN VES"/>
    <property type="match status" value="1"/>
</dbReference>
<dbReference type="Gene3D" id="2.60.120.10">
    <property type="entry name" value="Jelly Rolls"/>
    <property type="match status" value="1"/>
</dbReference>
<comment type="caution">
    <text evidence="1">The sequence shown here is derived from an EMBL/GenBank/DDBJ whole genome shotgun (WGS) entry which is preliminary data.</text>
</comment>
<dbReference type="SUPFAM" id="SSF51182">
    <property type="entry name" value="RmlC-like cupins"/>
    <property type="match status" value="1"/>
</dbReference>
<protein>
    <recommendedName>
        <fullName evidence="2">Protein Ves</fullName>
    </recommendedName>
</protein>
<dbReference type="EMBL" id="VSSQ01036928">
    <property type="protein sequence ID" value="MPM89516.1"/>
    <property type="molecule type" value="Genomic_DNA"/>
</dbReference>
<organism evidence="1">
    <name type="scientific">bioreactor metagenome</name>
    <dbReference type="NCBI Taxonomy" id="1076179"/>
    <lineage>
        <taxon>unclassified sequences</taxon>
        <taxon>metagenomes</taxon>
        <taxon>ecological metagenomes</taxon>
    </lineage>
</organism>
<evidence type="ECO:0008006" key="2">
    <source>
        <dbReference type="Google" id="ProtNLM"/>
    </source>
</evidence>
<sequence length="207" mass="23510">MCYSIELISKEEQKTTNWSGGTTTELAIYPKDAIYSQCNFKWRVSSATVEDERSTFTSLKGIWRLIMILEGEMTLEHEGKYTVHLKPFEQDSFSGEWVTNSTGKVKDFNLMMASGCEGSISAIELRKDKFVQIEEELSKSSDEGKRLTEVFYFVNGNALVNIDEREIKLNEGDFLLINVQNNLDSIDIKINCSVEQGADIVRASILY</sequence>
<dbReference type="Pfam" id="PF05962">
    <property type="entry name" value="HutD"/>
    <property type="match status" value="1"/>
</dbReference>
<accession>A0A645DJM6</accession>
<gene>
    <name evidence="1" type="ORF">SDC9_136625</name>
</gene>
<dbReference type="InterPro" id="IPR011051">
    <property type="entry name" value="RmlC_Cupin_sf"/>
</dbReference>
<evidence type="ECO:0000313" key="1">
    <source>
        <dbReference type="EMBL" id="MPM89516.1"/>
    </source>
</evidence>